<dbReference type="EMBL" id="BKCJ010138584">
    <property type="protein sequence ID" value="GEX91362.1"/>
    <property type="molecule type" value="Genomic_DNA"/>
</dbReference>
<gene>
    <name evidence="2" type="ORF">Tci_363337</name>
</gene>
<organism evidence="2">
    <name type="scientific">Tanacetum cinerariifolium</name>
    <name type="common">Dalmatian daisy</name>
    <name type="synonym">Chrysanthemum cinerariifolium</name>
    <dbReference type="NCBI Taxonomy" id="118510"/>
    <lineage>
        <taxon>Eukaryota</taxon>
        <taxon>Viridiplantae</taxon>
        <taxon>Streptophyta</taxon>
        <taxon>Embryophyta</taxon>
        <taxon>Tracheophyta</taxon>
        <taxon>Spermatophyta</taxon>
        <taxon>Magnoliopsida</taxon>
        <taxon>eudicotyledons</taxon>
        <taxon>Gunneridae</taxon>
        <taxon>Pentapetalae</taxon>
        <taxon>asterids</taxon>
        <taxon>campanulids</taxon>
        <taxon>Asterales</taxon>
        <taxon>Asteraceae</taxon>
        <taxon>Asteroideae</taxon>
        <taxon>Anthemideae</taxon>
        <taxon>Anthemidinae</taxon>
        <taxon>Tanacetum</taxon>
    </lineage>
</organism>
<evidence type="ECO:0000313" key="2">
    <source>
        <dbReference type="EMBL" id="GEX91362.1"/>
    </source>
</evidence>
<feature type="compositionally biased region" description="Polar residues" evidence="1">
    <location>
        <begin position="103"/>
        <end position="116"/>
    </location>
</feature>
<accession>A0A699HAM1</accession>
<reference evidence="2" key="1">
    <citation type="journal article" date="2019" name="Sci. Rep.">
        <title>Draft genome of Tanacetum cinerariifolium, the natural source of mosquito coil.</title>
        <authorList>
            <person name="Yamashiro T."/>
            <person name="Shiraishi A."/>
            <person name="Satake H."/>
            <person name="Nakayama K."/>
        </authorList>
    </citation>
    <scope>NUCLEOTIDE SEQUENCE</scope>
</reference>
<dbReference type="AlphaFoldDB" id="A0A699HAM1"/>
<comment type="caution">
    <text evidence="2">The sequence shown here is derived from an EMBL/GenBank/DDBJ whole genome shotgun (WGS) entry which is preliminary data.</text>
</comment>
<feature type="region of interest" description="Disordered" evidence="1">
    <location>
        <begin position="102"/>
        <end position="138"/>
    </location>
</feature>
<sequence length="189" mass="20726">MDTKFAKASILGKVSLQPFRNHSVVRQPNALESERPRISKPWFASQVDVKNDLSKTVTPHYLPKVIESMFAKPRHEITHGSSRNSSKESYASVVSPVPVVVTSKPTDSIGTPSTALLDQDAPSSSTLQTTQQSQSQDIPLGVAEETCDIEVAYMNNDPLYGILISEPDYEKSFSMDVIPTNVHSKNPPS</sequence>
<evidence type="ECO:0008006" key="3">
    <source>
        <dbReference type="Google" id="ProtNLM"/>
    </source>
</evidence>
<protein>
    <recommendedName>
        <fullName evidence="3">Integrase, catalytic region, zinc finger, CCHC-type, peptidase aspartic, catalytic</fullName>
    </recommendedName>
</protein>
<feature type="compositionally biased region" description="Low complexity" evidence="1">
    <location>
        <begin position="123"/>
        <end position="136"/>
    </location>
</feature>
<name>A0A699HAM1_TANCI</name>
<evidence type="ECO:0000256" key="1">
    <source>
        <dbReference type="SAM" id="MobiDB-lite"/>
    </source>
</evidence>
<proteinExistence type="predicted"/>